<sequence>MSKAKRTGTPEPHPADSHDRIRVHGARVNNLKDISLEIPKRRLTVFTGVSVRARARWCSARSPRSRSG</sequence>
<reference evidence="2 3" key="1">
    <citation type="submission" date="2021-03" db="EMBL/GenBank/DDBJ databases">
        <title>Sequencing the genomes of 1000 actinobacteria strains.</title>
        <authorList>
            <person name="Klenk H.-P."/>
        </authorList>
    </citation>
    <scope>NUCLEOTIDE SEQUENCE [LARGE SCALE GENOMIC DNA]</scope>
    <source>
        <strain evidence="2 3">DSM 45510</strain>
    </source>
</reference>
<proteinExistence type="predicted"/>
<accession>A0ABS4PZ37</accession>
<dbReference type="EMBL" id="JAGGMS010000001">
    <property type="protein sequence ID" value="MBP2184695.1"/>
    <property type="molecule type" value="Genomic_DNA"/>
</dbReference>
<evidence type="ECO:0000256" key="1">
    <source>
        <dbReference type="SAM" id="MobiDB-lite"/>
    </source>
</evidence>
<evidence type="ECO:0000313" key="2">
    <source>
        <dbReference type="EMBL" id="MBP2184695.1"/>
    </source>
</evidence>
<gene>
    <name evidence="2" type="ORF">JOM49_006221</name>
</gene>
<dbReference type="Proteomes" id="UP000741013">
    <property type="component" value="Unassembled WGS sequence"/>
</dbReference>
<evidence type="ECO:0000313" key="3">
    <source>
        <dbReference type="Proteomes" id="UP000741013"/>
    </source>
</evidence>
<organism evidence="2 3">
    <name type="scientific">Amycolatopsis magusensis</name>
    <dbReference type="NCBI Taxonomy" id="882444"/>
    <lineage>
        <taxon>Bacteria</taxon>
        <taxon>Bacillati</taxon>
        <taxon>Actinomycetota</taxon>
        <taxon>Actinomycetes</taxon>
        <taxon>Pseudonocardiales</taxon>
        <taxon>Pseudonocardiaceae</taxon>
        <taxon>Amycolatopsis</taxon>
    </lineage>
</organism>
<keyword evidence="3" id="KW-1185">Reference proteome</keyword>
<comment type="caution">
    <text evidence="2">The sequence shown here is derived from an EMBL/GenBank/DDBJ whole genome shotgun (WGS) entry which is preliminary data.</text>
</comment>
<dbReference type="InterPro" id="IPR027417">
    <property type="entry name" value="P-loop_NTPase"/>
</dbReference>
<dbReference type="Gene3D" id="3.40.50.300">
    <property type="entry name" value="P-loop containing nucleotide triphosphate hydrolases"/>
    <property type="match status" value="1"/>
</dbReference>
<feature type="region of interest" description="Disordered" evidence="1">
    <location>
        <begin position="1"/>
        <end position="21"/>
    </location>
</feature>
<protein>
    <submittedName>
        <fullName evidence="2">Uncharacterized protein</fullName>
    </submittedName>
</protein>
<name>A0ABS4PZ37_9PSEU</name>